<keyword evidence="4" id="KW-1015">Disulfide bond</keyword>
<evidence type="ECO:0000313" key="8">
    <source>
        <dbReference type="Proteomes" id="UP000008177"/>
    </source>
</evidence>
<dbReference type="PANTHER" id="PTHR31468">
    <property type="entry name" value="1,3-BETA-GLUCANOSYLTRANSFERASE GAS1"/>
    <property type="match status" value="1"/>
</dbReference>
<evidence type="ECO:0000256" key="5">
    <source>
        <dbReference type="ARBA" id="ARBA00023180"/>
    </source>
</evidence>
<keyword evidence="6" id="KW-0449">Lipoprotein</keyword>
<dbReference type="InterPro" id="IPR004886">
    <property type="entry name" value="Glucanosyltransferase"/>
</dbReference>
<dbReference type="Proteomes" id="UP000008177">
    <property type="component" value="Unplaced contigs"/>
</dbReference>
<dbReference type="Pfam" id="PF03198">
    <property type="entry name" value="Glyco_hydro_72"/>
    <property type="match status" value="1"/>
</dbReference>
<comment type="similarity">
    <text evidence="2 6">Belongs to the glycosyl hydrolase 72 family.</text>
</comment>
<evidence type="ECO:0000256" key="3">
    <source>
        <dbReference type="ARBA" id="ARBA00022729"/>
    </source>
</evidence>
<dbReference type="GO" id="GO:0016787">
    <property type="term" value="F:hydrolase activity"/>
    <property type="evidence" value="ECO:0007669"/>
    <property type="project" value="UniProtKB-KW"/>
</dbReference>
<keyword evidence="6" id="KW-0336">GPI-anchor</keyword>
<dbReference type="OrthoDB" id="3516196at2759"/>
<dbReference type="eggNOG" id="ENOG502QPST">
    <property type="taxonomic scope" value="Eukaryota"/>
</dbReference>
<gene>
    <name evidence="7" type="ORF">BofuT4_P014400.1</name>
</gene>
<evidence type="ECO:0000256" key="6">
    <source>
        <dbReference type="RuleBase" id="RU361209"/>
    </source>
</evidence>
<dbReference type="STRING" id="999810.G2XN56"/>
<organism evidence="7 8">
    <name type="scientific">Botryotinia fuckeliana (strain T4)</name>
    <name type="common">Noble rot fungus</name>
    <name type="synonym">Botrytis cinerea</name>
    <dbReference type="NCBI Taxonomy" id="999810"/>
    <lineage>
        <taxon>Eukaryota</taxon>
        <taxon>Fungi</taxon>
        <taxon>Dikarya</taxon>
        <taxon>Ascomycota</taxon>
        <taxon>Pezizomycotina</taxon>
        <taxon>Leotiomycetes</taxon>
        <taxon>Helotiales</taxon>
        <taxon>Sclerotiniaceae</taxon>
        <taxon>Botrytis</taxon>
    </lineage>
</organism>
<dbReference type="GO" id="GO:0098552">
    <property type="term" value="C:side of membrane"/>
    <property type="evidence" value="ECO:0007669"/>
    <property type="project" value="UniProtKB-KW"/>
</dbReference>
<proteinExistence type="inferred from homology"/>
<dbReference type="GO" id="GO:0005886">
    <property type="term" value="C:plasma membrane"/>
    <property type="evidence" value="ECO:0007669"/>
    <property type="project" value="UniProtKB-SubCell"/>
</dbReference>
<keyword evidence="6" id="KW-0472">Membrane</keyword>
<name>G2XN56_BOTF4</name>
<keyword evidence="5" id="KW-0325">Glycoprotein</keyword>
<dbReference type="InParanoid" id="G2XN56"/>
<dbReference type="PANTHER" id="PTHR31468:SF2">
    <property type="entry name" value="1,3-BETA-GLUCANOSYLTRANSFERASE GAS1"/>
    <property type="match status" value="1"/>
</dbReference>
<accession>G2XN56</accession>
<keyword evidence="6" id="KW-0808">Transferase</keyword>
<evidence type="ECO:0000256" key="1">
    <source>
        <dbReference type="ARBA" id="ARBA00004609"/>
    </source>
</evidence>
<sequence>MDKFMEKGIYLLIDITTTSTDIYSGSPTWTNEKFSAYMDMVDAFASYTNTLRFYLVDDSLSDSTTYIAPLCKAAVRNVKGYIKARGYRSIPIGGYVLTDSGSAHETYRLIADYMACGNSAIDFWVLADYSWCDNSTFTSSNCSRLTESFSDYPLPIFITDYACDPAIENNSNIAGRIFDEVVTIYGPKMSDIWSGGIVYEWATFGDSDFSDYGKEISLESVCSPWQQVSWAINQCYLNTGDCSQKTTTASLQTYEALNSSCIDLLARAGPLGKTLICSDITITNSTSNSNIASMSSDTQADSSRFLSGGAIIFLSTFNRVSSVHLSNL</sequence>
<reference evidence="8" key="1">
    <citation type="journal article" date="2011" name="PLoS Genet.">
        <title>Genomic analysis of the necrotrophic fungal pathogens Sclerotinia sclerotiorum and Botrytis cinerea.</title>
        <authorList>
            <person name="Amselem J."/>
            <person name="Cuomo C.A."/>
            <person name="van Kan J.A."/>
            <person name="Viaud M."/>
            <person name="Benito E.P."/>
            <person name="Couloux A."/>
            <person name="Coutinho P.M."/>
            <person name="de Vries R.P."/>
            <person name="Dyer P.S."/>
            <person name="Fillinger S."/>
            <person name="Fournier E."/>
            <person name="Gout L."/>
            <person name="Hahn M."/>
            <person name="Kohn L."/>
            <person name="Lapalu N."/>
            <person name="Plummer K.M."/>
            <person name="Pradier J.M."/>
            <person name="Quevillon E."/>
            <person name="Sharon A."/>
            <person name="Simon A."/>
            <person name="ten Have A."/>
            <person name="Tudzynski B."/>
            <person name="Tudzynski P."/>
            <person name="Wincker P."/>
            <person name="Andrew M."/>
            <person name="Anthouard V."/>
            <person name="Beever R.E."/>
            <person name="Beffa R."/>
            <person name="Benoit I."/>
            <person name="Bouzid O."/>
            <person name="Brault B."/>
            <person name="Chen Z."/>
            <person name="Choquer M."/>
            <person name="Collemare J."/>
            <person name="Cotton P."/>
            <person name="Danchin E.G."/>
            <person name="Da Silva C."/>
            <person name="Gautier A."/>
            <person name="Giraud C."/>
            <person name="Giraud T."/>
            <person name="Gonzalez C."/>
            <person name="Grossetete S."/>
            <person name="Guldener U."/>
            <person name="Henrissat B."/>
            <person name="Howlett B.J."/>
            <person name="Kodira C."/>
            <person name="Kretschmer M."/>
            <person name="Lappartient A."/>
            <person name="Leroch M."/>
            <person name="Levis C."/>
            <person name="Mauceli E."/>
            <person name="Neuveglise C."/>
            <person name="Oeser B."/>
            <person name="Pearson M."/>
            <person name="Poulain J."/>
            <person name="Poussereau N."/>
            <person name="Quesneville H."/>
            <person name="Rascle C."/>
            <person name="Schumacher J."/>
            <person name="Segurens B."/>
            <person name="Sexton A."/>
            <person name="Silva E."/>
            <person name="Sirven C."/>
            <person name="Soanes D.M."/>
            <person name="Talbot N.J."/>
            <person name="Templeton M."/>
            <person name="Yandava C."/>
            <person name="Yarden O."/>
            <person name="Zeng Q."/>
            <person name="Rollins J.A."/>
            <person name="Lebrun M.H."/>
            <person name="Dickman M."/>
        </authorList>
    </citation>
    <scope>NUCLEOTIDE SEQUENCE [LARGE SCALE GENOMIC DNA]</scope>
    <source>
        <strain evidence="8">T4</strain>
    </source>
</reference>
<dbReference type="EMBL" id="FQ790245">
    <property type="protein sequence ID" value="CCD42312.1"/>
    <property type="molecule type" value="Genomic_DNA"/>
</dbReference>
<dbReference type="GO" id="GO:0071970">
    <property type="term" value="P:fungal-type cell wall (1-&gt;3)-beta-D-glucan biosynthetic process"/>
    <property type="evidence" value="ECO:0007669"/>
    <property type="project" value="TreeGrafter"/>
</dbReference>
<dbReference type="HOGENOM" id="CLU_847287_0_0_1"/>
<dbReference type="InterPro" id="IPR017853">
    <property type="entry name" value="GH"/>
</dbReference>
<dbReference type="AlphaFoldDB" id="G2XN56"/>
<dbReference type="SUPFAM" id="SSF51445">
    <property type="entry name" value="(Trans)glycosidases"/>
    <property type="match status" value="1"/>
</dbReference>
<evidence type="ECO:0000256" key="4">
    <source>
        <dbReference type="ARBA" id="ARBA00023157"/>
    </source>
</evidence>
<protein>
    <recommendedName>
        <fullName evidence="6">1,3-beta-glucanosyltransferase</fullName>
        <ecNumber evidence="6">2.4.1.-</ecNumber>
    </recommendedName>
</protein>
<dbReference type="Gene3D" id="3.20.20.80">
    <property type="entry name" value="Glycosidases"/>
    <property type="match status" value="1"/>
</dbReference>
<evidence type="ECO:0000313" key="7">
    <source>
        <dbReference type="EMBL" id="CCD42312.1"/>
    </source>
</evidence>
<comment type="function">
    <text evidence="6">Splits internally a 1,3-beta-glucan molecule and transfers the newly generated reducing end (the donor) to the non-reducing end of another 1,3-beta-glucan molecule (the acceptor) forming a 1,3-beta linkage, resulting in the elongation of 1,3-beta-glucan chains in the cell wall.</text>
</comment>
<keyword evidence="3" id="KW-0732">Signal</keyword>
<dbReference type="GO" id="GO:0031505">
    <property type="term" value="P:fungal-type cell wall organization"/>
    <property type="evidence" value="ECO:0007669"/>
    <property type="project" value="TreeGrafter"/>
</dbReference>
<dbReference type="GO" id="GO:0042124">
    <property type="term" value="F:1,3-beta-glucanosyltransferase activity"/>
    <property type="evidence" value="ECO:0007669"/>
    <property type="project" value="TreeGrafter"/>
</dbReference>
<comment type="subcellular location">
    <subcellularLocation>
        <location evidence="1 6">Cell membrane</location>
        <topology evidence="1 6">Lipid-anchor</topology>
        <topology evidence="1 6">GPI-anchor</topology>
    </subcellularLocation>
</comment>
<keyword evidence="7" id="KW-0378">Hydrolase</keyword>
<dbReference type="EC" id="2.4.1.-" evidence="6"/>
<evidence type="ECO:0000256" key="2">
    <source>
        <dbReference type="ARBA" id="ARBA00007528"/>
    </source>
</evidence>